<evidence type="ECO:0000259" key="2">
    <source>
        <dbReference type="Pfam" id="PF01796"/>
    </source>
</evidence>
<evidence type="ECO:0000313" key="3">
    <source>
        <dbReference type="EMBL" id="SDY26694.1"/>
    </source>
</evidence>
<dbReference type="OrthoDB" id="9573at2157"/>
<feature type="compositionally biased region" description="Low complexity" evidence="1">
    <location>
        <begin position="19"/>
        <end position="29"/>
    </location>
</feature>
<dbReference type="Pfam" id="PF01796">
    <property type="entry name" value="OB_ChsH2_C"/>
    <property type="match status" value="1"/>
</dbReference>
<dbReference type="InterPro" id="IPR012340">
    <property type="entry name" value="NA-bd_OB-fold"/>
</dbReference>
<gene>
    <name evidence="3" type="ORF">SAMN05216564_104115</name>
</gene>
<dbReference type="RefSeq" id="WP_143114406.1">
    <property type="nucleotide sequence ID" value="NZ_FNPC01000004.1"/>
</dbReference>
<reference evidence="4" key="1">
    <citation type="submission" date="2016-10" db="EMBL/GenBank/DDBJ databases">
        <authorList>
            <person name="Varghese N."/>
            <person name="Submissions S."/>
        </authorList>
    </citation>
    <scope>NUCLEOTIDE SEQUENCE [LARGE SCALE GENOMIC DNA]</scope>
    <source>
        <strain evidence="4">DC30,IBRC 10041,KCTC 4046</strain>
    </source>
</reference>
<dbReference type="SUPFAM" id="SSF50249">
    <property type="entry name" value="Nucleic acid-binding proteins"/>
    <property type="match status" value="1"/>
</dbReference>
<proteinExistence type="predicted"/>
<protein>
    <submittedName>
        <fullName evidence="3">Uncharacterized OB-fold protein, contains Zn-ribbon domain</fullName>
    </submittedName>
</protein>
<keyword evidence="4" id="KW-1185">Reference proteome</keyword>
<dbReference type="InterPro" id="IPR052513">
    <property type="entry name" value="Thioester_dehydratase-like"/>
</dbReference>
<name>A0A1H3IIM5_9EURY</name>
<feature type="region of interest" description="Disordered" evidence="1">
    <location>
        <begin position="1"/>
        <end position="36"/>
    </location>
</feature>
<dbReference type="EMBL" id="FNPC01000004">
    <property type="protein sequence ID" value="SDY26694.1"/>
    <property type="molecule type" value="Genomic_DNA"/>
</dbReference>
<organism evidence="3 4">
    <name type="scientific">Halopenitus persicus</name>
    <dbReference type="NCBI Taxonomy" id="1048396"/>
    <lineage>
        <taxon>Archaea</taxon>
        <taxon>Methanobacteriati</taxon>
        <taxon>Methanobacteriota</taxon>
        <taxon>Stenosarchaea group</taxon>
        <taxon>Halobacteria</taxon>
        <taxon>Halobacteriales</taxon>
        <taxon>Haloferacaceae</taxon>
        <taxon>Halopenitus</taxon>
    </lineage>
</organism>
<accession>A0A1H3IIM5</accession>
<dbReference type="Proteomes" id="UP000199079">
    <property type="component" value="Unassembled WGS sequence"/>
</dbReference>
<evidence type="ECO:0000256" key="1">
    <source>
        <dbReference type="SAM" id="MobiDB-lite"/>
    </source>
</evidence>
<dbReference type="InterPro" id="IPR002878">
    <property type="entry name" value="ChsH2_C"/>
</dbReference>
<evidence type="ECO:0000313" key="4">
    <source>
        <dbReference type="Proteomes" id="UP000199079"/>
    </source>
</evidence>
<dbReference type="PANTHER" id="PTHR34075">
    <property type="entry name" value="BLR3430 PROTEIN"/>
    <property type="match status" value="1"/>
</dbReference>
<feature type="compositionally biased region" description="Low complexity" evidence="1">
    <location>
        <begin position="140"/>
        <end position="154"/>
    </location>
</feature>
<feature type="compositionally biased region" description="Basic and acidic residues" evidence="1">
    <location>
        <begin position="159"/>
        <end position="177"/>
    </location>
</feature>
<dbReference type="AlphaFoldDB" id="A0A1H3IIM5"/>
<feature type="domain" description="ChsH2 C-terminal OB-fold" evidence="2">
    <location>
        <begin position="78"/>
        <end position="127"/>
    </location>
</feature>
<feature type="region of interest" description="Disordered" evidence="1">
    <location>
        <begin position="124"/>
        <end position="193"/>
    </location>
</feature>
<sequence>MSDASGDAGGTDATDDADGTGTEDGTTTGPVRNTGYDEWLDAVADGEGYALTCPNGHASLPPRRVCPDCGAADLSETTLPAAGTVETFTVVHVGTPAFADETPYVTAIADFGPVRLTGLVRGIDPEAEADAEERAGPGTGAPETGAPETGAAAEEQGDPEPRIGDPVEASVERRPNGDRTLVFDPVEVDPIEE</sequence>
<feature type="compositionally biased region" description="Low complexity" evidence="1">
    <location>
        <begin position="1"/>
        <end position="12"/>
    </location>
</feature>
<dbReference type="Gene3D" id="6.10.30.10">
    <property type="match status" value="1"/>
</dbReference>
<dbReference type="PANTHER" id="PTHR34075:SF5">
    <property type="entry name" value="BLR3430 PROTEIN"/>
    <property type="match status" value="1"/>
</dbReference>